<accession>A0AAW0KD60</accession>
<dbReference type="AlphaFoldDB" id="A0AAW0KD60"/>
<feature type="transmembrane region" description="Helical" evidence="1">
    <location>
        <begin position="12"/>
        <end position="31"/>
    </location>
</feature>
<proteinExistence type="predicted"/>
<protein>
    <submittedName>
        <fullName evidence="2">Uncharacterized protein</fullName>
    </submittedName>
</protein>
<keyword evidence="1" id="KW-0812">Transmembrane</keyword>
<organism evidence="2 3">
    <name type="scientific">Quercus suber</name>
    <name type="common">Cork oak</name>
    <dbReference type="NCBI Taxonomy" id="58331"/>
    <lineage>
        <taxon>Eukaryota</taxon>
        <taxon>Viridiplantae</taxon>
        <taxon>Streptophyta</taxon>
        <taxon>Embryophyta</taxon>
        <taxon>Tracheophyta</taxon>
        <taxon>Spermatophyta</taxon>
        <taxon>Magnoliopsida</taxon>
        <taxon>eudicotyledons</taxon>
        <taxon>Gunneridae</taxon>
        <taxon>Pentapetalae</taxon>
        <taxon>rosids</taxon>
        <taxon>fabids</taxon>
        <taxon>Fagales</taxon>
        <taxon>Fagaceae</taxon>
        <taxon>Quercus</taxon>
    </lineage>
</organism>
<evidence type="ECO:0000313" key="2">
    <source>
        <dbReference type="EMBL" id="KAK7837244.1"/>
    </source>
</evidence>
<gene>
    <name evidence="2" type="ORF">CFP56_021478</name>
</gene>
<keyword evidence="1" id="KW-0472">Membrane</keyword>
<comment type="caution">
    <text evidence="2">The sequence shown here is derived from an EMBL/GenBank/DDBJ whole genome shotgun (WGS) entry which is preliminary data.</text>
</comment>
<evidence type="ECO:0000313" key="3">
    <source>
        <dbReference type="Proteomes" id="UP000237347"/>
    </source>
</evidence>
<keyword evidence="1" id="KW-1133">Transmembrane helix</keyword>
<dbReference type="Proteomes" id="UP000237347">
    <property type="component" value="Unassembled WGS sequence"/>
</dbReference>
<name>A0AAW0KD60_QUESU</name>
<evidence type="ECO:0000256" key="1">
    <source>
        <dbReference type="SAM" id="Phobius"/>
    </source>
</evidence>
<reference evidence="2 3" key="1">
    <citation type="journal article" date="2018" name="Sci. Data">
        <title>The draft genome sequence of cork oak.</title>
        <authorList>
            <person name="Ramos A.M."/>
            <person name="Usie A."/>
            <person name="Barbosa P."/>
            <person name="Barros P.M."/>
            <person name="Capote T."/>
            <person name="Chaves I."/>
            <person name="Simoes F."/>
            <person name="Abreu I."/>
            <person name="Carrasquinho I."/>
            <person name="Faro C."/>
            <person name="Guimaraes J.B."/>
            <person name="Mendonca D."/>
            <person name="Nobrega F."/>
            <person name="Rodrigues L."/>
            <person name="Saibo N.J.M."/>
            <person name="Varela M.C."/>
            <person name="Egas C."/>
            <person name="Matos J."/>
            <person name="Miguel C.M."/>
            <person name="Oliveira M.M."/>
            <person name="Ricardo C.P."/>
            <person name="Goncalves S."/>
        </authorList>
    </citation>
    <scope>NUCLEOTIDE SEQUENCE [LARGE SCALE GENOMIC DNA]</scope>
    <source>
        <strain evidence="3">cv. HL8</strain>
    </source>
</reference>
<keyword evidence="3" id="KW-1185">Reference proteome</keyword>
<sequence>MCTLLNGTHSPSLRFVVGWVLGILKLPMMPFL</sequence>
<dbReference type="EMBL" id="PKMF04000333">
    <property type="protein sequence ID" value="KAK7837244.1"/>
    <property type="molecule type" value="Genomic_DNA"/>
</dbReference>